<accession>A0ABW2JCP5</accession>
<gene>
    <name evidence="1" type="ORF">ACFQVC_05985</name>
</gene>
<proteinExistence type="predicted"/>
<name>A0ABW2JCP5_9ACTN</name>
<dbReference type="Proteomes" id="UP001596523">
    <property type="component" value="Unassembled WGS sequence"/>
</dbReference>
<evidence type="ECO:0000313" key="2">
    <source>
        <dbReference type="Proteomes" id="UP001596523"/>
    </source>
</evidence>
<evidence type="ECO:0000313" key="1">
    <source>
        <dbReference type="EMBL" id="MFC7303763.1"/>
    </source>
</evidence>
<keyword evidence="2" id="KW-1185">Reference proteome</keyword>
<protein>
    <submittedName>
        <fullName evidence="1">Uncharacterized protein</fullName>
    </submittedName>
</protein>
<dbReference type="RefSeq" id="WP_381827294.1">
    <property type="nucleotide sequence ID" value="NZ_JBHTCF010000002.1"/>
</dbReference>
<comment type="caution">
    <text evidence="1">The sequence shown here is derived from an EMBL/GenBank/DDBJ whole genome shotgun (WGS) entry which is preliminary data.</text>
</comment>
<sequence length="75" mass="8369">MLVTRGIGEAAERGSRPEAGGLRRLDIVGDIGPRTEVLVGVFTRRGERGSYAPGHPLNLLWEALSKDNDRWWLDR</sequence>
<reference evidence="2" key="1">
    <citation type="journal article" date="2019" name="Int. J. Syst. Evol. Microbiol.">
        <title>The Global Catalogue of Microorganisms (GCM) 10K type strain sequencing project: providing services to taxonomists for standard genome sequencing and annotation.</title>
        <authorList>
            <consortium name="The Broad Institute Genomics Platform"/>
            <consortium name="The Broad Institute Genome Sequencing Center for Infectious Disease"/>
            <person name="Wu L."/>
            <person name="Ma J."/>
        </authorList>
    </citation>
    <scope>NUCLEOTIDE SEQUENCE [LARGE SCALE GENOMIC DNA]</scope>
    <source>
        <strain evidence="2">SYNS20</strain>
    </source>
</reference>
<organism evidence="1 2">
    <name type="scientific">Streptomyces monticola</name>
    <dbReference type="NCBI Taxonomy" id="2666263"/>
    <lineage>
        <taxon>Bacteria</taxon>
        <taxon>Bacillati</taxon>
        <taxon>Actinomycetota</taxon>
        <taxon>Actinomycetes</taxon>
        <taxon>Kitasatosporales</taxon>
        <taxon>Streptomycetaceae</taxon>
        <taxon>Streptomyces</taxon>
    </lineage>
</organism>
<dbReference type="EMBL" id="JBHTCF010000002">
    <property type="protein sequence ID" value="MFC7303763.1"/>
    <property type="molecule type" value="Genomic_DNA"/>
</dbReference>